<feature type="compositionally biased region" description="Low complexity" evidence="1">
    <location>
        <begin position="318"/>
        <end position="339"/>
    </location>
</feature>
<feature type="domain" description="DUF7159" evidence="2">
    <location>
        <begin position="2"/>
        <end position="214"/>
    </location>
</feature>
<sequence length="396" mass="40285">MDAVLGLSVTSSAVGLVLVEGHDADSAAMDGAGFEVATSQQAADAVRRTEAIAAQRGRRVQSIGVTWSDDAHTEASLLLESLSDSGFDNIVPVRLSEATDALARGIAEVMGYHTTAVCVVEPGQLIALVVTPDDGAVQTAVNSTVITEDDLIGWLSAVFTRADWEPEALVLVGSVEDLDGLVPVLQDALAVPVFSPAEAQLALARGAALACAPAGEGFCADERDTAAPPTGRGNERFLEAAPRVMLATGVVAFVASVSAALGLQFVPDRPAPPVRPAAETVVPAPTSTPAPPPPPPVAEVPPPPPVIEEAPVEEEPAPDIAPVEVAPAPDPAPAEGADMPPAPDAAAPPPVPEVVPPPVPEERPGILQRIRDRLSGGGQNEPPPAVAPPPVPPVLP</sequence>
<organism evidence="3 4">
    <name type="scientific">Mycolicibacterium psychrotolerans</name>
    <dbReference type="NCBI Taxonomy" id="216929"/>
    <lineage>
        <taxon>Bacteria</taxon>
        <taxon>Bacillati</taxon>
        <taxon>Actinomycetota</taxon>
        <taxon>Actinomycetes</taxon>
        <taxon>Mycobacteriales</taxon>
        <taxon>Mycobacteriaceae</taxon>
        <taxon>Mycolicibacterium</taxon>
    </lineage>
</organism>
<protein>
    <recommendedName>
        <fullName evidence="2">DUF7159 domain-containing protein</fullName>
    </recommendedName>
</protein>
<keyword evidence="4" id="KW-1185">Reference proteome</keyword>
<feature type="compositionally biased region" description="Low complexity" evidence="1">
    <location>
        <begin position="276"/>
        <end position="285"/>
    </location>
</feature>
<dbReference type="Proteomes" id="UP000466514">
    <property type="component" value="Chromosome"/>
</dbReference>
<evidence type="ECO:0000313" key="3">
    <source>
        <dbReference type="EMBL" id="BBX70074.1"/>
    </source>
</evidence>
<dbReference type="KEGG" id="mpsc:MPSYJ_35350"/>
<reference evidence="3 4" key="1">
    <citation type="journal article" date="2019" name="Emerg. Microbes Infect.">
        <title>Comprehensive subspecies identification of 175 nontuberculous mycobacteria species based on 7547 genomic profiles.</title>
        <authorList>
            <person name="Matsumoto Y."/>
            <person name="Kinjo T."/>
            <person name="Motooka D."/>
            <person name="Nabeya D."/>
            <person name="Jung N."/>
            <person name="Uechi K."/>
            <person name="Horii T."/>
            <person name="Iida T."/>
            <person name="Fujita J."/>
            <person name="Nakamura S."/>
        </authorList>
    </citation>
    <scope>NUCLEOTIDE SEQUENCE [LARGE SCALE GENOMIC DNA]</scope>
    <source>
        <strain evidence="3 4">JCM 13323</strain>
    </source>
</reference>
<dbReference type="RefSeq" id="WP_163723425.1">
    <property type="nucleotide sequence ID" value="NZ_AP022574.1"/>
</dbReference>
<proteinExistence type="predicted"/>
<feature type="compositionally biased region" description="Pro residues" evidence="1">
    <location>
        <begin position="340"/>
        <end position="359"/>
    </location>
</feature>
<feature type="compositionally biased region" description="Basic and acidic residues" evidence="1">
    <location>
        <begin position="360"/>
        <end position="374"/>
    </location>
</feature>
<evidence type="ECO:0000313" key="4">
    <source>
        <dbReference type="Proteomes" id="UP000466514"/>
    </source>
</evidence>
<dbReference type="EMBL" id="AP022574">
    <property type="protein sequence ID" value="BBX70074.1"/>
    <property type="molecule type" value="Genomic_DNA"/>
</dbReference>
<gene>
    <name evidence="3" type="ORF">MPSYJ_35350</name>
</gene>
<dbReference type="InterPro" id="IPR055583">
    <property type="entry name" value="DUF7159"/>
</dbReference>
<name>A0A7I7MCS8_9MYCO</name>
<evidence type="ECO:0000256" key="1">
    <source>
        <dbReference type="SAM" id="MobiDB-lite"/>
    </source>
</evidence>
<accession>A0A7I7MCS8</accession>
<dbReference type="AlphaFoldDB" id="A0A7I7MCS8"/>
<feature type="region of interest" description="Disordered" evidence="1">
    <location>
        <begin position="274"/>
        <end position="396"/>
    </location>
</feature>
<feature type="compositionally biased region" description="Pro residues" evidence="1">
    <location>
        <begin position="286"/>
        <end position="306"/>
    </location>
</feature>
<dbReference type="Pfam" id="PF23717">
    <property type="entry name" value="DUF7159"/>
    <property type="match status" value="1"/>
</dbReference>
<feature type="compositionally biased region" description="Pro residues" evidence="1">
    <location>
        <begin position="381"/>
        <end position="396"/>
    </location>
</feature>
<evidence type="ECO:0000259" key="2">
    <source>
        <dbReference type="Pfam" id="PF23717"/>
    </source>
</evidence>